<gene>
    <name evidence="3" type="ORF">LUZ62_046120</name>
</gene>
<feature type="compositionally biased region" description="Low complexity" evidence="1">
    <location>
        <begin position="64"/>
        <end position="77"/>
    </location>
</feature>
<accession>A0AAV8FT24</accession>
<dbReference type="AlphaFoldDB" id="A0AAV8FT24"/>
<keyword evidence="2" id="KW-0812">Transmembrane</keyword>
<dbReference type="GO" id="GO:0005773">
    <property type="term" value="C:vacuole"/>
    <property type="evidence" value="ECO:0007669"/>
    <property type="project" value="TreeGrafter"/>
</dbReference>
<dbReference type="FunFam" id="3.40.720.10:FF:000033">
    <property type="entry name" value="Alkaline-phosphatase-like family protein"/>
    <property type="match status" value="1"/>
</dbReference>
<proteinExistence type="predicted"/>
<evidence type="ECO:0000256" key="2">
    <source>
        <dbReference type="SAM" id="Phobius"/>
    </source>
</evidence>
<dbReference type="Proteomes" id="UP001140206">
    <property type="component" value="Chromosome 2"/>
</dbReference>
<dbReference type="InterPro" id="IPR017850">
    <property type="entry name" value="Alkaline_phosphatase_core_sf"/>
</dbReference>
<dbReference type="Pfam" id="PF01663">
    <property type="entry name" value="Phosphodiest"/>
    <property type="match status" value="1"/>
</dbReference>
<keyword evidence="4" id="KW-1185">Reference proteome</keyword>
<dbReference type="Gene3D" id="3.30.1360.180">
    <property type="match status" value="1"/>
</dbReference>
<feature type="region of interest" description="Disordered" evidence="1">
    <location>
        <begin position="38"/>
        <end position="100"/>
    </location>
</feature>
<protein>
    <submittedName>
        <fullName evidence="3">Uncharacterized protein</fullName>
    </submittedName>
</protein>
<sequence>MNNFGYWRDFCHVDPHLNPRNIPHNYIVVQVQVELARSDQPSVKPNKKLEKETELRPSQPPPMASLSTSPTSPPLHKLSSDEEPANPTTTLLPHSSPSSSESSRPFLFSCLLITTCISLTTSFAFAFLLLASPTKSNKEVARYLSKLPHPVVILISSDGFRFGYQFKTSTPNIHRLIRNGTEAETGLIPVFPTLTFPNHYSIVTGLYPSYHGIINNWFTDPVTGEIFTMQSHESKWWLGEPLWETVANQGKKAATFFWPGSEVKKGNWTCPDKYCQHYNGSVPFEERVDTVLSYFDLPFDEIPVFITLYFEDPDHQGHQVGPDDPEVTSAVAHIDSLIGRLISGLEKRGVFEDVTIILLGDHGMVGTCDKKLIYLEDLSPWVEIKADWVQSTTPILAITPPDGVSTAEVISKMNEGLSSGKIEHGNYLKMFLKENLPERLHYASSYRIPPIIGLLQEGYKVELKRSNNAECGGAHGYDNSNFSMRTIFIAHGPQFGKGRKVQSFENVQIYNVIASILKLKGAPNNGSQSIADNILLSIA</sequence>
<organism evidence="3 4">
    <name type="scientific">Rhynchospora pubera</name>
    <dbReference type="NCBI Taxonomy" id="906938"/>
    <lineage>
        <taxon>Eukaryota</taxon>
        <taxon>Viridiplantae</taxon>
        <taxon>Streptophyta</taxon>
        <taxon>Embryophyta</taxon>
        <taxon>Tracheophyta</taxon>
        <taxon>Spermatophyta</taxon>
        <taxon>Magnoliopsida</taxon>
        <taxon>Liliopsida</taxon>
        <taxon>Poales</taxon>
        <taxon>Cyperaceae</taxon>
        <taxon>Cyperoideae</taxon>
        <taxon>Rhynchosporeae</taxon>
        <taxon>Rhynchospora</taxon>
    </lineage>
</organism>
<feature type="compositionally biased region" description="Low complexity" evidence="1">
    <location>
        <begin position="87"/>
        <end position="100"/>
    </location>
</feature>
<feature type="transmembrane region" description="Helical" evidence="2">
    <location>
        <begin position="106"/>
        <end position="130"/>
    </location>
</feature>
<comment type="caution">
    <text evidence="3">The sequence shown here is derived from an EMBL/GenBank/DDBJ whole genome shotgun (WGS) entry which is preliminary data.</text>
</comment>
<evidence type="ECO:0000313" key="3">
    <source>
        <dbReference type="EMBL" id="KAJ4794874.1"/>
    </source>
</evidence>
<dbReference type="InterPro" id="IPR002591">
    <property type="entry name" value="Phosphodiest/P_Trfase"/>
</dbReference>
<dbReference type="GO" id="GO:0016787">
    <property type="term" value="F:hydrolase activity"/>
    <property type="evidence" value="ECO:0007669"/>
    <property type="project" value="UniProtKB-ARBA"/>
</dbReference>
<keyword evidence="2" id="KW-1133">Transmembrane helix</keyword>
<evidence type="ECO:0000256" key="1">
    <source>
        <dbReference type="SAM" id="MobiDB-lite"/>
    </source>
</evidence>
<dbReference type="PANTHER" id="PTHR10151:SF120">
    <property type="entry name" value="BIS(5'-ADENOSYL)-TRIPHOSPHATASE"/>
    <property type="match status" value="1"/>
</dbReference>
<dbReference type="CDD" id="cd16018">
    <property type="entry name" value="Enpp"/>
    <property type="match status" value="1"/>
</dbReference>
<dbReference type="FunFam" id="3.30.1360.180:FF:000002">
    <property type="entry name" value="Alkaline-phosphatase-like family protein"/>
    <property type="match status" value="1"/>
</dbReference>
<keyword evidence="2" id="KW-0472">Membrane</keyword>
<dbReference type="SUPFAM" id="SSF53649">
    <property type="entry name" value="Alkaline phosphatase-like"/>
    <property type="match status" value="1"/>
</dbReference>
<reference evidence="3" key="1">
    <citation type="submission" date="2022-08" db="EMBL/GenBank/DDBJ databases">
        <authorList>
            <person name="Marques A."/>
        </authorList>
    </citation>
    <scope>NUCLEOTIDE SEQUENCE</scope>
    <source>
        <strain evidence="3">RhyPub2mFocal</strain>
        <tissue evidence="3">Leaves</tissue>
    </source>
</reference>
<name>A0AAV8FT24_9POAL</name>
<dbReference type="PANTHER" id="PTHR10151">
    <property type="entry name" value="ECTONUCLEOTIDE PYROPHOSPHATASE/PHOSPHODIESTERASE"/>
    <property type="match status" value="1"/>
</dbReference>
<evidence type="ECO:0000313" key="4">
    <source>
        <dbReference type="Proteomes" id="UP001140206"/>
    </source>
</evidence>
<dbReference type="Gene3D" id="3.40.720.10">
    <property type="entry name" value="Alkaline Phosphatase, subunit A"/>
    <property type="match status" value="1"/>
</dbReference>
<dbReference type="EMBL" id="JAMFTS010000002">
    <property type="protein sequence ID" value="KAJ4794874.1"/>
    <property type="molecule type" value="Genomic_DNA"/>
</dbReference>